<dbReference type="PANTHER" id="PTHR36934">
    <property type="entry name" value="BLR0278 PROTEIN"/>
    <property type="match status" value="1"/>
</dbReference>
<dbReference type="Gene3D" id="3.10.129.10">
    <property type="entry name" value="Hotdog Thioesterase"/>
    <property type="match status" value="1"/>
</dbReference>
<dbReference type="EMBL" id="CP060490">
    <property type="protein sequence ID" value="QNL45504.1"/>
    <property type="molecule type" value="Genomic_DNA"/>
</dbReference>
<organism evidence="4 5">
    <name type="scientific">Oscillibacter hominis</name>
    <dbReference type="NCBI Taxonomy" id="2763056"/>
    <lineage>
        <taxon>Bacteria</taxon>
        <taxon>Bacillati</taxon>
        <taxon>Bacillota</taxon>
        <taxon>Clostridia</taxon>
        <taxon>Eubacteriales</taxon>
        <taxon>Oscillospiraceae</taxon>
        <taxon>Oscillibacter</taxon>
    </lineage>
</organism>
<proteinExistence type="predicted"/>
<name>A0A7G9B7H3_9FIRM</name>
<dbReference type="RefSeq" id="WP_187333932.1">
    <property type="nucleotide sequence ID" value="NZ_CP060490.1"/>
</dbReference>
<sequence length="130" mass="13848">MIKIGSKFSVEATVSDQMSAAVAGSGALPVFGTPFMLAMMESAAMQCLQPFLEEGQGSVGTHLNVSHESPTPIGMKVRAEAEIIAADTKMVEFKVTAYDEVGLIGQGTHQRAVIASDRFLTKCNAKLEKR</sequence>
<feature type="domain" description="Fluoroacetyl-CoA-specific thioesterase-like" evidence="3">
    <location>
        <begin position="14"/>
        <end position="116"/>
    </location>
</feature>
<protein>
    <submittedName>
        <fullName evidence="4">Thioesterase family protein</fullName>
    </submittedName>
</protein>
<dbReference type="SUPFAM" id="SSF54637">
    <property type="entry name" value="Thioesterase/thiol ester dehydrase-isomerase"/>
    <property type="match status" value="1"/>
</dbReference>
<dbReference type="PANTHER" id="PTHR36934:SF1">
    <property type="entry name" value="THIOESTERASE DOMAIN-CONTAINING PROTEIN"/>
    <property type="match status" value="1"/>
</dbReference>
<dbReference type="KEGG" id="ohi:H8790_05750"/>
<dbReference type="InterPro" id="IPR029069">
    <property type="entry name" value="HotDog_dom_sf"/>
</dbReference>
<evidence type="ECO:0000313" key="5">
    <source>
        <dbReference type="Proteomes" id="UP000515960"/>
    </source>
</evidence>
<feature type="active site" evidence="1">
    <location>
        <position position="67"/>
    </location>
</feature>
<keyword evidence="5" id="KW-1185">Reference proteome</keyword>
<evidence type="ECO:0000256" key="2">
    <source>
        <dbReference type="PIRSR" id="PIRSR014972-2"/>
    </source>
</evidence>
<feature type="active site" evidence="1">
    <location>
        <position position="41"/>
    </location>
</feature>
<evidence type="ECO:0000256" key="1">
    <source>
        <dbReference type="PIRSR" id="PIRSR014972-1"/>
    </source>
</evidence>
<feature type="binding site" evidence="2">
    <location>
        <position position="111"/>
    </location>
    <ligand>
        <name>substrate</name>
    </ligand>
</feature>
<dbReference type="AlphaFoldDB" id="A0A7G9B7H3"/>
<evidence type="ECO:0000313" key="4">
    <source>
        <dbReference type="EMBL" id="QNL45504.1"/>
    </source>
</evidence>
<accession>A0A7G9B7H3</accession>
<dbReference type="Proteomes" id="UP000515960">
    <property type="component" value="Chromosome"/>
</dbReference>
<dbReference type="Pfam" id="PF22636">
    <property type="entry name" value="FlK"/>
    <property type="match status" value="1"/>
</dbReference>
<dbReference type="InterPro" id="IPR054485">
    <property type="entry name" value="FlK-like_dom"/>
</dbReference>
<gene>
    <name evidence="4" type="ORF">H8790_05750</name>
</gene>
<reference evidence="4 5" key="1">
    <citation type="submission" date="2020-08" db="EMBL/GenBank/DDBJ databases">
        <authorList>
            <person name="Liu C."/>
            <person name="Sun Q."/>
        </authorList>
    </citation>
    <scope>NUCLEOTIDE SEQUENCE [LARGE SCALE GENOMIC DNA]</scope>
    <source>
        <strain evidence="4 5">NSJ-62</strain>
    </source>
</reference>
<feature type="active site" evidence="1">
    <location>
        <position position="33"/>
    </location>
</feature>
<feature type="binding site" evidence="2">
    <location>
        <position position="60"/>
    </location>
    <ligand>
        <name>CoA</name>
        <dbReference type="ChEBI" id="CHEBI:57287"/>
    </ligand>
</feature>
<dbReference type="InterPro" id="IPR025540">
    <property type="entry name" value="FlK"/>
</dbReference>
<evidence type="ECO:0000259" key="3">
    <source>
        <dbReference type="Pfam" id="PF22636"/>
    </source>
</evidence>
<dbReference type="PIRSF" id="PIRSF014972">
    <property type="entry name" value="FlK"/>
    <property type="match status" value="1"/>
</dbReference>
<feature type="binding site" evidence="2">
    <location>
        <position position="60"/>
    </location>
    <ligand>
        <name>substrate</name>
    </ligand>
</feature>